<dbReference type="InterPro" id="IPR050563">
    <property type="entry name" value="4-hydroxybenzoyl-CoA_TE"/>
</dbReference>
<dbReference type="Proteomes" id="UP000013167">
    <property type="component" value="Unassembled WGS sequence"/>
</dbReference>
<dbReference type="PANTHER" id="PTHR31793">
    <property type="entry name" value="4-HYDROXYBENZOYL-COA THIOESTERASE FAMILY MEMBER"/>
    <property type="match status" value="1"/>
</dbReference>
<evidence type="ECO:0000313" key="1">
    <source>
        <dbReference type="EMBL" id="CCH69437.1"/>
    </source>
</evidence>
<dbReference type="EMBL" id="CAIZ01000076">
    <property type="protein sequence ID" value="CCH69437.1"/>
    <property type="molecule type" value="Genomic_DNA"/>
</dbReference>
<dbReference type="InterPro" id="IPR029069">
    <property type="entry name" value="HotDog_dom_sf"/>
</dbReference>
<dbReference type="Gene3D" id="3.10.129.10">
    <property type="entry name" value="Hotdog Thioesterase"/>
    <property type="match status" value="1"/>
</dbReference>
<evidence type="ECO:0008006" key="3">
    <source>
        <dbReference type="Google" id="ProtNLM"/>
    </source>
</evidence>
<dbReference type="HOGENOM" id="CLU_101141_2_0_11"/>
<dbReference type="GO" id="GO:0047617">
    <property type="term" value="F:fatty acyl-CoA hydrolase activity"/>
    <property type="evidence" value="ECO:0007669"/>
    <property type="project" value="TreeGrafter"/>
</dbReference>
<sequence>MARPYRVEVPLRWSDMDAYGHVNNVQYLRLLEDARVIGFREWFPGRDVVASGLVVTHHEIEYLRPLVYRAAPIEIEMWVTAVSAAAFSLGYRILDPLSVGTDVYAVAQTGLAAFDLEAGRPRRLGDAAMAELRSRVGKPVAFRWVGK</sequence>
<accession>N0DYJ2</accession>
<reference evidence="1 2" key="1">
    <citation type="journal article" date="2013" name="ISME J.">
        <title>A metabolic model for members of the genus Tetrasphaera involved in enhanced biological phosphorus removal.</title>
        <authorList>
            <person name="Kristiansen R."/>
            <person name="Nguyen H.T.T."/>
            <person name="Saunders A.M."/>
            <person name="Nielsen J.L."/>
            <person name="Wimmer R."/>
            <person name="Le V.Q."/>
            <person name="McIlroy S.J."/>
            <person name="Petrovski S."/>
            <person name="Seviour R.J."/>
            <person name="Calteau A."/>
            <person name="Nielsen K.L."/>
            <person name="Nielsen P.H."/>
        </authorList>
    </citation>
    <scope>NUCLEOTIDE SEQUENCE [LARGE SCALE GENOMIC DNA]</scope>
    <source>
        <strain evidence="1 2">Lp2</strain>
    </source>
</reference>
<dbReference type="eggNOG" id="COG0824">
    <property type="taxonomic scope" value="Bacteria"/>
</dbReference>
<proteinExistence type="predicted"/>
<protein>
    <recommendedName>
        <fullName evidence="3">Thioesterase domain-containing protein</fullName>
    </recommendedName>
</protein>
<dbReference type="PANTHER" id="PTHR31793:SF24">
    <property type="entry name" value="LONG-CHAIN ACYL-COA THIOESTERASE FADM"/>
    <property type="match status" value="1"/>
</dbReference>
<organism evidence="1 2">
    <name type="scientific">Phycicoccus elongatus Lp2</name>
    <dbReference type="NCBI Taxonomy" id="1193181"/>
    <lineage>
        <taxon>Bacteria</taxon>
        <taxon>Bacillati</taxon>
        <taxon>Actinomycetota</taxon>
        <taxon>Actinomycetes</taxon>
        <taxon>Micrococcales</taxon>
        <taxon>Intrasporangiaceae</taxon>
        <taxon>Phycicoccus</taxon>
    </lineage>
</organism>
<dbReference type="STRING" id="1193181.BN10_1670002"/>
<dbReference type="CDD" id="cd00586">
    <property type="entry name" value="4HBT"/>
    <property type="match status" value="1"/>
</dbReference>
<evidence type="ECO:0000313" key="2">
    <source>
        <dbReference type="Proteomes" id="UP000013167"/>
    </source>
</evidence>
<comment type="caution">
    <text evidence="1">The sequence shown here is derived from an EMBL/GenBank/DDBJ whole genome shotgun (WGS) entry which is preliminary data.</text>
</comment>
<dbReference type="SUPFAM" id="SSF54637">
    <property type="entry name" value="Thioesterase/thiol ester dehydrase-isomerase"/>
    <property type="match status" value="1"/>
</dbReference>
<dbReference type="RefSeq" id="WP_010852086.1">
    <property type="nucleotide sequence ID" value="NZ_HF570956.1"/>
</dbReference>
<name>N0DYJ2_9MICO</name>
<dbReference type="AlphaFoldDB" id="N0DYJ2"/>
<dbReference type="Pfam" id="PF13279">
    <property type="entry name" value="4HBT_2"/>
    <property type="match status" value="1"/>
</dbReference>
<keyword evidence="2" id="KW-1185">Reference proteome</keyword>
<gene>
    <name evidence="1" type="ORF">BN10_1670002</name>
</gene>